<feature type="domain" description="EamA" evidence="2">
    <location>
        <begin position="2"/>
        <end position="126"/>
    </location>
</feature>
<comment type="caution">
    <text evidence="3">The sequence shown here is derived from an EMBL/GenBank/DDBJ whole genome shotgun (WGS) entry which is preliminary data.</text>
</comment>
<organism evidence="3 4">
    <name type="scientific">Candidatus Lloydbacteria bacterium RIFCSPHIGHO2_02_FULL_54_17</name>
    <dbReference type="NCBI Taxonomy" id="1798664"/>
    <lineage>
        <taxon>Bacteria</taxon>
        <taxon>Candidatus Lloydiibacteriota</taxon>
    </lineage>
</organism>
<dbReference type="Proteomes" id="UP000178636">
    <property type="component" value="Unassembled WGS sequence"/>
</dbReference>
<evidence type="ECO:0000313" key="4">
    <source>
        <dbReference type="Proteomes" id="UP000178636"/>
    </source>
</evidence>
<name>A0A1G2DID5_9BACT</name>
<keyword evidence="1" id="KW-0812">Transmembrane</keyword>
<sequence length="127" mass="13030">MLAAFSSVVFGAWPLIARLSGTGSAWTAIVVAIGTLGVVLLGANSDTPDLKGWGVLLLAGVVNGLGFLAYSKILERKEIELSQYLAMVPVGMVVITVVGAMLFFGEPATAKKVAGVLLAVIALVLMA</sequence>
<feature type="transmembrane region" description="Helical" evidence="1">
    <location>
        <begin position="25"/>
        <end position="44"/>
    </location>
</feature>
<reference evidence="3 4" key="1">
    <citation type="journal article" date="2016" name="Nat. Commun.">
        <title>Thousands of microbial genomes shed light on interconnected biogeochemical processes in an aquifer system.</title>
        <authorList>
            <person name="Anantharaman K."/>
            <person name="Brown C.T."/>
            <person name="Hug L.A."/>
            <person name="Sharon I."/>
            <person name="Castelle C.J."/>
            <person name="Probst A.J."/>
            <person name="Thomas B.C."/>
            <person name="Singh A."/>
            <person name="Wilkins M.J."/>
            <person name="Karaoz U."/>
            <person name="Brodie E.L."/>
            <person name="Williams K.H."/>
            <person name="Hubbard S.S."/>
            <person name="Banfield J.F."/>
        </authorList>
    </citation>
    <scope>NUCLEOTIDE SEQUENCE [LARGE SCALE GENOMIC DNA]</scope>
</reference>
<dbReference type="InterPro" id="IPR037185">
    <property type="entry name" value="EmrE-like"/>
</dbReference>
<evidence type="ECO:0000259" key="2">
    <source>
        <dbReference type="Pfam" id="PF00892"/>
    </source>
</evidence>
<evidence type="ECO:0000256" key="1">
    <source>
        <dbReference type="SAM" id="Phobius"/>
    </source>
</evidence>
<accession>A0A1G2DID5</accession>
<protein>
    <recommendedName>
        <fullName evidence="2">EamA domain-containing protein</fullName>
    </recommendedName>
</protein>
<dbReference type="Pfam" id="PF00892">
    <property type="entry name" value="EamA"/>
    <property type="match status" value="1"/>
</dbReference>
<gene>
    <name evidence="3" type="ORF">A3C93_04190</name>
</gene>
<evidence type="ECO:0000313" key="3">
    <source>
        <dbReference type="EMBL" id="OGZ13369.1"/>
    </source>
</evidence>
<dbReference type="AlphaFoldDB" id="A0A1G2DID5"/>
<dbReference type="GO" id="GO:0016020">
    <property type="term" value="C:membrane"/>
    <property type="evidence" value="ECO:0007669"/>
    <property type="project" value="InterPro"/>
</dbReference>
<feature type="transmembrane region" description="Helical" evidence="1">
    <location>
        <begin position="50"/>
        <end position="70"/>
    </location>
</feature>
<dbReference type="EMBL" id="MHLO01000004">
    <property type="protein sequence ID" value="OGZ13369.1"/>
    <property type="molecule type" value="Genomic_DNA"/>
</dbReference>
<dbReference type="SUPFAM" id="SSF103481">
    <property type="entry name" value="Multidrug resistance efflux transporter EmrE"/>
    <property type="match status" value="1"/>
</dbReference>
<dbReference type="InterPro" id="IPR000620">
    <property type="entry name" value="EamA_dom"/>
</dbReference>
<dbReference type="Gene3D" id="1.10.3730.20">
    <property type="match status" value="1"/>
</dbReference>
<keyword evidence="1" id="KW-1133">Transmembrane helix</keyword>
<proteinExistence type="predicted"/>
<feature type="transmembrane region" description="Helical" evidence="1">
    <location>
        <begin position="82"/>
        <end position="104"/>
    </location>
</feature>
<keyword evidence="1" id="KW-0472">Membrane</keyword>